<name>A0A9W8YPI0_9PEZI</name>
<feature type="region of interest" description="Disordered" evidence="1">
    <location>
        <begin position="108"/>
        <end position="150"/>
    </location>
</feature>
<feature type="region of interest" description="Disordered" evidence="1">
    <location>
        <begin position="487"/>
        <end position="523"/>
    </location>
</feature>
<sequence length="708" mass="77672">MSRNLSRAFPKAEKGDAQSNKRSRPPGVEDDDLLGPKRRAGLPIHTQPARLDFPQTFPDQNLSKSNLQGGVEKLLAQQREGLPKQRLVDPELKPSSSQVYTPFATFSATASSISPRRAGRNEHSLADKSSRNVSASVALEDPESSDSDRPLLHRRGVQIARVEDKGLRHMKKEESINPEGIQNTPLGKPYHCFRSGLRTTSAVFPDGYGLEASNQYAAKYEWICSVRNCRQLFATLQGLNIHFLLAHEALRLNDNMDGTVSIVGGRNEMHEPKSIIVSQYPAPTSLAMAEPSLSQPLLSIHLKDLASVTNGNLSTTHRNSQNGKQSPPPINSDVAGGSSKDLDPLRSALKKVQATSGLWNHVNPFLPHNFMENLANGANELELQALTQILSYQLRYNLKADWVTKMLNRKKRRAVTVIAILVRAISDTKSVCDNCSEKPDRSRCCSSRHGILPEHEALKQMISGKCCYCVLFGTECRTQTKIADNPFQPATQNQIQESSSNNRLSTNSGKPRDNPVVLPSSPERCGKLNLSPNQISTHDLPDAGISLLPSHLAPLPHTVPGSMGGEASIGSSGIQATFGSIMRRAVDLGMNIQLLEQHDRSGVLQWVTIVFSTPHLEAVQRLLELVAVCHKAPLQMQQEIIQACMVALKAVFPEVTPAEWMTAILTTQGIPSEIERDVLNLVTAMRKVRPGDQHGLGQRVLSTLSAYL</sequence>
<evidence type="ECO:0000256" key="1">
    <source>
        <dbReference type="SAM" id="MobiDB-lite"/>
    </source>
</evidence>
<feature type="compositionally biased region" description="Polar residues" evidence="1">
    <location>
        <begin position="57"/>
        <end position="68"/>
    </location>
</feature>
<feature type="region of interest" description="Disordered" evidence="1">
    <location>
        <begin position="1"/>
        <end position="70"/>
    </location>
</feature>
<comment type="caution">
    <text evidence="3">The sequence shown here is derived from an EMBL/GenBank/DDBJ whole genome shotgun (WGS) entry which is preliminary data.</text>
</comment>
<dbReference type="InterPro" id="IPR013087">
    <property type="entry name" value="Znf_C2H2_type"/>
</dbReference>
<accession>A0A9W8YPI0</accession>
<proteinExistence type="predicted"/>
<dbReference type="Proteomes" id="UP001140453">
    <property type="component" value="Unassembled WGS sequence"/>
</dbReference>
<dbReference type="AlphaFoldDB" id="A0A9W8YPI0"/>
<feature type="compositionally biased region" description="Basic and acidic residues" evidence="1">
    <location>
        <begin position="119"/>
        <end position="130"/>
    </location>
</feature>
<feature type="compositionally biased region" description="Polar residues" evidence="1">
    <location>
        <begin position="487"/>
        <end position="509"/>
    </location>
</feature>
<gene>
    <name evidence="3" type="ORF">N0V93_006338</name>
</gene>
<dbReference type="PROSITE" id="PS00028">
    <property type="entry name" value="ZINC_FINGER_C2H2_1"/>
    <property type="match status" value="1"/>
</dbReference>
<protein>
    <recommendedName>
        <fullName evidence="2">C2H2-type domain-containing protein</fullName>
    </recommendedName>
</protein>
<dbReference type="EMBL" id="JAPEVB010000004">
    <property type="protein sequence ID" value="KAJ4388877.1"/>
    <property type="molecule type" value="Genomic_DNA"/>
</dbReference>
<evidence type="ECO:0000313" key="4">
    <source>
        <dbReference type="Proteomes" id="UP001140453"/>
    </source>
</evidence>
<reference evidence="3" key="1">
    <citation type="submission" date="2022-10" db="EMBL/GenBank/DDBJ databases">
        <title>Tapping the CABI collections for fungal endophytes: first genome assemblies for Collariella, Neodidymelliopsis, Ascochyta clinopodiicola, Didymella pomorum, Didymosphaeria variabile, Neocosmospora piperis and Neocucurbitaria cava.</title>
        <authorList>
            <person name="Hill R."/>
        </authorList>
    </citation>
    <scope>NUCLEOTIDE SEQUENCE</scope>
    <source>
        <strain evidence="3">IMI 355082</strain>
    </source>
</reference>
<feature type="domain" description="C2H2-type" evidence="2">
    <location>
        <begin position="224"/>
        <end position="247"/>
    </location>
</feature>
<feature type="compositionally biased region" description="Polar residues" evidence="1">
    <location>
        <begin position="311"/>
        <end position="325"/>
    </location>
</feature>
<evidence type="ECO:0000313" key="3">
    <source>
        <dbReference type="EMBL" id="KAJ4388877.1"/>
    </source>
</evidence>
<organism evidence="3 4">
    <name type="scientific">Gnomoniopsis smithogilvyi</name>
    <dbReference type="NCBI Taxonomy" id="1191159"/>
    <lineage>
        <taxon>Eukaryota</taxon>
        <taxon>Fungi</taxon>
        <taxon>Dikarya</taxon>
        <taxon>Ascomycota</taxon>
        <taxon>Pezizomycotina</taxon>
        <taxon>Sordariomycetes</taxon>
        <taxon>Sordariomycetidae</taxon>
        <taxon>Diaporthales</taxon>
        <taxon>Gnomoniaceae</taxon>
        <taxon>Gnomoniopsis</taxon>
    </lineage>
</organism>
<feature type="region of interest" description="Disordered" evidence="1">
    <location>
        <begin position="311"/>
        <end position="338"/>
    </location>
</feature>
<keyword evidence="4" id="KW-1185">Reference proteome</keyword>
<evidence type="ECO:0000259" key="2">
    <source>
        <dbReference type="PROSITE" id="PS00028"/>
    </source>
</evidence>
<dbReference type="OrthoDB" id="3545073at2759"/>